<dbReference type="InterPro" id="IPR002048">
    <property type="entry name" value="EF_hand_dom"/>
</dbReference>
<evidence type="ECO:0000313" key="4">
    <source>
        <dbReference type="Proteomes" id="UP000545507"/>
    </source>
</evidence>
<sequence>MFDRQHHTLFEVRSVLLFAALTMGSTSALMAQSTALPALASSDQAISAAFTRADKNADMALSAEEAKTLPAVSQQFTQIDANGDGAISLPEFRAAMKDPKS</sequence>
<dbReference type="Gene3D" id="1.10.238.10">
    <property type="entry name" value="EF-hand"/>
    <property type="match status" value="1"/>
</dbReference>
<dbReference type="PROSITE" id="PS00018">
    <property type="entry name" value="EF_HAND_1"/>
    <property type="match status" value="1"/>
</dbReference>
<accession>A0A7Y8KY50</accession>
<evidence type="ECO:0000259" key="2">
    <source>
        <dbReference type="Pfam" id="PF13202"/>
    </source>
</evidence>
<dbReference type="GO" id="GO:0005509">
    <property type="term" value="F:calcium ion binding"/>
    <property type="evidence" value="ECO:0007669"/>
    <property type="project" value="InterPro"/>
</dbReference>
<keyword evidence="1" id="KW-0732">Signal</keyword>
<name>A0A7Y8KY50_9BURK</name>
<keyword evidence="4" id="KW-1185">Reference proteome</keyword>
<comment type="caution">
    <text evidence="3">The sequence shown here is derived from an EMBL/GenBank/DDBJ whole genome shotgun (WGS) entry which is preliminary data.</text>
</comment>
<dbReference type="EMBL" id="VYGV01000015">
    <property type="protein sequence ID" value="NWF46664.1"/>
    <property type="molecule type" value="Genomic_DNA"/>
</dbReference>
<protein>
    <submittedName>
        <fullName evidence="3">EF-hand domain-containing protein</fullName>
    </submittedName>
</protein>
<dbReference type="SUPFAM" id="SSF47473">
    <property type="entry name" value="EF-hand"/>
    <property type="match status" value="1"/>
</dbReference>
<reference evidence="3 4" key="1">
    <citation type="submission" date="2019-09" db="EMBL/GenBank/DDBJ databases">
        <title>Hydrogenophaga aromatica sp. nov., isolated from a para-xylene-degrading enrichment culture.</title>
        <authorList>
            <person name="Tancsics A."/>
            <person name="Banerjee S."/>
        </authorList>
    </citation>
    <scope>NUCLEOTIDE SEQUENCE [LARGE SCALE GENOMIC DNA]</scope>
    <source>
        <strain evidence="3 4">D2P1</strain>
    </source>
</reference>
<feature type="domain" description="EF-hand" evidence="2">
    <location>
        <begin position="75"/>
        <end position="94"/>
    </location>
</feature>
<evidence type="ECO:0000256" key="1">
    <source>
        <dbReference type="SAM" id="SignalP"/>
    </source>
</evidence>
<feature type="signal peptide" evidence="1">
    <location>
        <begin position="1"/>
        <end position="31"/>
    </location>
</feature>
<feature type="chain" id="PRO_5031141654" evidence="1">
    <location>
        <begin position="32"/>
        <end position="101"/>
    </location>
</feature>
<dbReference type="Proteomes" id="UP000545507">
    <property type="component" value="Unassembled WGS sequence"/>
</dbReference>
<evidence type="ECO:0000313" key="3">
    <source>
        <dbReference type="EMBL" id="NWF46664.1"/>
    </source>
</evidence>
<organism evidence="3 4">
    <name type="scientific">Hydrogenophaga aromaticivorans</name>
    <dbReference type="NCBI Taxonomy" id="2610898"/>
    <lineage>
        <taxon>Bacteria</taxon>
        <taxon>Pseudomonadati</taxon>
        <taxon>Pseudomonadota</taxon>
        <taxon>Betaproteobacteria</taxon>
        <taxon>Burkholderiales</taxon>
        <taxon>Comamonadaceae</taxon>
        <taxon>Hydrogenophaga</taxon>
    </lineage>
</organism>
<dbReference type="Pfam" id="PF13202">
    <property type="entry name" value="EF-hand_5"/>
    <property type="match status" value="1"/>
</dbReference>
<proteinExistence type="predicted"/>
<dbReference type="InterPro" id="IPR011992">
    <property type="entry name" value="EF-hand-dom_pair"/>
</dbReference>
<gene>
    <name evidence="3" type="ORF">F3K02_15605</name>
</gene>
<dbReference type="InterPro" id="IPR018247">
    <property type="entry name" value="EF_Hand_1_Ca_BS"/>
</dbReference>
<dbReference type="AlphaFoldDB" id="A0A7Y8KY50"/>
<dbReference type="RefSeq" id="WP_177136571.1">
    <property type="nucleotide sequence ID" value="NZ_VYGV01000015.1"/>
</dbReference>